<name>A0A1F5TEP3_9BACT</name>
<reference evidence="1 2" key="1">
    <citation type="journal article" date="2016" name="Nat. Commun.">
        <title>Thousands of microbial genomes shed light on interconnected biogeochemical processes in an aquifer system.</title>
        <authorList>
            <person name="Anantharaman K."/>
            <person name="Brown C.T."/>
            <person name="Hug L.A."/>
            <person name="Sharon I."/>
            <person name="Castelle C.J."/>
            <person name="Probst A.J."/>
            <person name="Thomas B.C."/>
            <person name="Singh A."/>
            <person name="Wilkins M.J."/>
            <person name="Karaoz U."/>
            <person name="Brodie E.L."/>
            <person name="Williams K.H."/>
            <person name="Hubbard S.S."/>
            <person name="Banfield J.F."/>
        </authorList>
    </citation>
    <scope>NUCLEOTIDE SEQUENCE [LARGE SCALE GENOMIC DNA]</scope>
</reference>
<evidence type="ECO:0000313" key="1">
    <source>
        <dbReference type="EMBL" id="OGF37404.1"/>
    </source>
</evidence>
<evidence type="ECO:0008006" key="3">
    <source>
        <dbReference type="Google" id="ProtNLM"/>
    </source>
</evidence>
<dbReference type="EMBL" id="MFGM01000022">
    <property type="protein sequence ID" value="OGF37404.1"/>
    <property type="molecule type" value="Genomic_DNA"/>
</dbReference>
<gene>
    <name evidence="1" type="ORF">A2482_03265</name>
</gene>
<protein>
    <recommendedName>
        <fullName evidence="3">HicB-like antitoxin of toxin-antitoxin system domain-containing protein</fullName>
    </recommendedName>
</protein>
<accession>A0A1F5TEP3</accession>
<sequence length="118" mass="13522">MKNTKKFGIARILIIPQKNKFEAVCLDFDLIEEAQTLREAKKLIEAAVRGYVVNICKNGLDDSLLNRPAAKKYWKMFEQYQKFASNRSRSLSSANKRIKNSVFLSMPIEMFAPSICSL</sequence>
<proteinExistence type="predicted"/>
<dbReference type="Proteomes" id="UP000178656">
    <property type="component" value="Unassembled WGS sequence"/>
</dbReference>
<comment type="caution">
    <text evidence="1">The sequence shown here is derived from an EMBL/GenBank/DDBJ whole genome shotgun (WGS) entry which is preliminary data.</text>
</comment>
<evidence type="ECO:0000313" key="2">
    <source>
        <dbReference type="Proteomes" id="UP000178656"/>
    </source>
</evidence>
<dbReference type="AlphaFoldDB" id="A0A1F5TEP3"/>
<organism evidence="1 2">
    <name type="scientific">Candidatus Falkowbacteria bacterium RIFOXYC2_FULL_48_21</name>
    <dbReference type="NCBI Taxonomy" id="1798005"/>
    <lineage>
        <taxon>Bacteria</taxon>
        <taxon>Candidatus Falkowiibacteriota</taxon>
    </lineage>
</organism>